<proteinExistence type="predicted"/>
<organism evidence="1">
    <name type="scientific">Anisakis simplex</name>
    <name type="common">Herring worm</name>
    <dbReference type="NCBI Taxonomy" id="6269"/>
    <lineage>
        <taxon>Eukaryota</taxon>
        <taxon>Metazoa</taxon>
        <taxon>Ecdysozoa</taxon>
        <taxon>Nematoda</taxon>
        <taxon>Chromadorea</taxon>
        <taxon>Rhabditida</taxon>
        <taxon>Spirurina</taxon>
        <taxon>Ascaridomorpha</taxon>
        <taxon>Ascaridoidea</taxon>
        <taxon>Anisakidae</taxon>
        <taxon>Anisakis</taxon>
        <taxon>Anisakis simplex complex</taxon>
    </lineage>
</organism>
<dbReference type="SUPFAM" id="SSF52047">
    <property type="entry name" value="RNI-like"/>
    <property type="match status" value="1"/>
</dbReference>
<dbReference type="Gene3D" id="3.80.10.10">
    <property type="entry name" value="Ribonuclease Inhibitor"/>
    <property type="match status" value="1"/>
</dbReference>
<dbReference type="AlphaFoldDB" id="A0A0M3JL80"/>
<accession>A0A0M3JL80</accession>
<evidence type="ECO:0000313" key="1">
    <source>
        <dbReference type="WBParaSite" id="ASIM_0000841001-mRNA-1"/>
    </source>
</evidence>
<name>A0A0M3JL80_ANISI</name>
<sequence>LAILRQHRLRRLSLRHAKMSNSSCLDVRGVIRDLNAETRANLVYLNISGSVSNLLGVLELRSLTTLIVSESQTFGDYELKMICDVLPEIRILDFSSTAVTVISPLTQL</sequence>
<reference evidence="1" key="1">
    <citation type="submission" date="2017-02" db="UniProtKB">
        <authorList>
            <consortium name="WormBaseParasite"/>
        </authorList>
    </citation>
    <scope>IDENTIFICATION</scope>
</reference>
<dbReference type="InterPro" id="IPR032675">
    <property type="entry name" value="LRR_dom_sf"/>
</dbReference>
<dbReference type="WBParaSite" id="ASIM_0000841001-mRNA-1">
    <property type="protein sequence ID" value="ASIM_0000841001-mRNA-1"/>
    <property type="gene ID" value="ASIM_0000841001"/>
</dbReference>
<protein>
    <submittedName>
        <fullName evidence="1">F-box/LRR-repeat protein</fullName>
    </submittedName>
</protein>